<proteinExistence type="predicted"/>
<evidence type="ECO:0000313" key="4">
    <source>
        <dbReference type="EMBL" id="KNE56927.1"/>
    </source>
</evidence>
<dbReference type="PROSITE" id="PS51258">
    <property type="entry name" value="MHD1"/>
    <property type="match status" value="1"/>
</dbReference>
<dbReference type="PANTHER" id="PTHR47263:SF1">
    <property type="entry name" value="C2 DOMAIN PROTEIN (AFU_ORTHOLOGUE AFUA_7G02350)"/>
    <property type="match status" value="1"/>
</dbReference>
<dbReference type="Gene3D" id="1.10.357.50">
    <property type="match status" value="1"/>
</dbReference>
<dbReference type="PANTHER" id="PTHR47263">
    <property type="entry name" value="ADENYLATE CYCLASE ACTIVATION PROTEIN GIT1"/>
    <property type="match status" value="1"/>
</dbReference>
<dbReference type="Pfam" id="PF06292">
    <property type="entry name" value="MUN"/>
    <property type="match status" value="1"/>
</dbReference>
<dbReference type="Proteomes" id="UP000054350">
    <property type="component" value="Unassembled WGS sequence"/>
</dbReference>
<reference evidence="5" key="2">
    <citation type="submission" date="2009-11" db="EMBL/GenBank/DDBJ databases">
        <title>The Genome Sequence of Allomyces macrogynus strain ATCC 38327.</title>
        <authorList>
            <consortium name="The Broad Institute Genome Sequencing Platform"/>
            <person name="Russ C."/>
            <person name="Cuomo C."/>
            <person name="Shea T."/>
            <person name="Young S.K."/>
            <person name="Zeng Q."/>
            <person name="Koehrsen M."/>
            <person name="Haas B."/>
            <person name="Borodovsky M."/>
            <person name="Guigo R."/>
            <person name="Alvarado L."/>
            <person name="Berlin A."/>
            <person name="Borenstein D."/>
            <person name="Chen Z."/>
            <person name="Engels R."/>
            <person name="Freedman E."/>
            <person name="Gellesch M."/>
            <person name="Goldberg J."/>
            <person name="Griggs A."/>
            <person name="Gujja S."/>
            <person name="Heiman D."/>
            <person name="Hepburn T."/>
            <person name="Howarth C."/>
            <person name="Jen D."/>
            <person name="Larson L."/>
            <person name="Lewis B."/>
            <person name="Mehta T."/>
            <person name="Park D."/>
            <person name="Pearson M."/>
            <person name="Roberts A."/>
            <person name="Saif S."/>
            <person name="Shenoy N."/>
            <person name="Sisk P."/>
            <person name="Stolte C."/>
            <person name="Sykes S."/>
            <person name="Walk T."/>
            <person name="White J."/>
            <person name="Yandava C."/>
            <person name="Burger G."/>
            <person name="Gray M.W."/>
            <person name="Holland P.W.H."/>
            <person name="King N."/>
            <person name="Lang F.B.F."/>
            <person name="Roger A.J."/>
            <person name="Ruiz-Trillo I."/>
            <person name="Lander E."/>
            <person name="Nusbaum C."/>
        </authorList>
    </citation>
    <scope>NUCLEOTIDE SEQUENCE [LARGE SCALE GENOMIC DNA]</scope>
    <source>
        <strain evidence="5">ATCC 38327</strain>
    </source>
</reference>
<evidence type="ECO:0000259" key="3">
    <source>
        <dbReference type="PROSITE" id="PS51259"/>
    </source>
</evidence>
<feature type="domain" description="MHD1" evidence="2">
    <location>
        <begin position="753"/>
        <end position="874"/>
    </location>
</feature>
<dbReference type="OrthoDB" id="2015333at2759"/>
<feature type="compositionally biased region" description="Basic residues" evidence="1">
    <location>
        <begin position="149"/>
        <end position="160"/>
    </location>
</feature>
<dbReference type="eggNOG" id="ENOG502QQWJ">
    <property type="taxonomic scope" value="Eukaryota"/>
</dbReference>
<accession>A0A0L0S2Y1</accession>
<dbReference type="InterPro" id="IPR052811">
    <property type="entry name" value="Glucose_resp_signaling"/>
</dbReference>
<dbReference type="VEuPathDB" id="FungiDB:AMAG_02694"/>
<dbReference type="InterPro" id="IPR014770">
    <property type="entry name" value="Munc13_1"/>
</dbReference>
<dbReference type="InterPro" id="IPR010439">
    <property type="entry name" value="MUN_dom"/>
</dbReference>
<feature type="compositionally biased region" description="Low complexity" evidence="1">
    <location>
        <begin position="969"/>
        <end position="983"/>
    </location>
</feature>
<dbReference type="STRING" id="578462.A0A0L0S2Y1"/>
<dbReference type="Gene3D" id="1.20.58.1100">
    <property type="match status" value="1"/>
</dbReference>
<keyword evidence="5" id="KW-1185">Reference proteome</keyword>
<evidence type="ECO:0000259" key="2">
    <source>
        <dbReference type="PROSITE" id="PS51258"/>
    </source>
</evidence>
<feature type="region of interest" description="Disordered" evidence="1">
    <location>
        <begin position="127"/>
        <end position="160"/>
    </location>
</feature>
<evidence type="ECO:0008006" key="6">
    <source>
        <dbReference type="Google" id="ProtNLM"/>
    </source>
</evidence>
<dbReference type="InterPro" id="IPR014772">
    <property type="entry name" value="Munc13_dom-2"/>
</dbReference>
<dbReference type="EMBL" id="GG745331">
    <property type="protein sequence ID" value="KNE56927.1"/>
    <property type="molecule type" value="Genomic_DNA"/>
</dbReference>
<feature type="compositionally biased region" description="Basic and acidic residues" evidence="1">
    <location>
        <begin position="136"/>
        <end position="148"/>
    </location>
</feature>
<evidence type="ECO:0000313" key="5">
    <source>
        <dbReference type="Proteomes" id="UP000054350"/>
    </source>
</evidence>
<protein>
    <recommendedName>
        <fullName evidence="6">MHD1 domain-containing protein</fullName>
    </recommendedName>
</protein>
<evidence type="ECO:0000256" key="1">
    <source>
        <dbReference type="SAM" id="MobiDB-lite"/>
    </source>
</evidence>
<gene>
    <name evidence="4" type="ORF">AMAG_02694</name>
</gene>
<organism evidence="4 5">
    <name type="scientific">Allomyces macrogynus (strain ATCC 38327)</name>
    <name type="common">Allomyces javanicus var. macrogynus</name>
    <dbReference type="NCBI Taxonomy" id="578462"/>
    <lineage>
        <taxon>Eukaryota</taxon>
        <taxon>Fungi</taxon>
        <taxon>Fungi incertae sedis</taxon>
        <taxon>Blastocladiomycota</taxon>
        <taxon>Blastocladiomycetes</taxon>
        <taxon>Blastocladiales</taxon>
        <taxon>Blastocladiaceae</taxon>
        <taxon>Allomyces</taxon>
    </lineage>
</organism>
<feature type="domain" description="MHD2" evidence="3">
    <location>
        <begin position="1169"/>
        <end position="1281"/>
    </location>
</feature>
<sequence>MPSQYRSTETLLFGGGLKVKRKVFGTKKTPQELWEIVRKYVRRHGTHKLMRIAEAVRNIEQNQFQLNRKENLKLPRYILESNVNLYDATRDTFDFKDEFTREVHVDKRAVYECAVHTALLPFPFEGAEEEEEDGDSPDHSEDNLATKGKEKKSRFGLKKKKKEKKKDDDLLAATDSAMTDIPFDLPEDILRMRVSAIIVSEFKRRAKTVLHQLQKRTKMYPEEELLGQCLGNFYDNVLEKAGKRLEGRRIYDLIRVFMKTVKENMPPKEKPKNAEAKEKFCYQYFEKLVREVTDGENKLERTASETIAWAQSSKLDSQGLLEWIKSIFAWNVQEHRKLVDAHQAHALRMGVRALKKRLEVLASDVTNAERYANEFDFRMWLDSETEKVRELETLFTGMLAKQPKFHVHITPKSLDVNTLFLHINGQLAFRSDDGWHVAAGDTLEFALWNDKDAVGKTKGSAYLGTKAVTYKGGTETVNLGKAELVIRSAAEPVFDDKIDHEDAYRMLLEKCLDLDNAYGMGQNGENTLSRLSDALLYVYALRWGVSDASRFLMLVELLLPKYAKSSITLQPLFLAFQTVADADAAKAFVMSRSEQARWVKLLTAMERIFRFNVINYRQVFPCNMPENELDQSLNVLRFIYGNTQFLAERPDIKAWDEELRTMVQIGAIQRFQILHALSTPVTANHFGRVLEMVKLLMDEITNERSYFAKSFQRHHLDHVETTLEIYLKYVGLEMDYISQIGRRCWKEQKQLPSPLVFTLYEMVKVVQEKVNPYPSLNDYIQVSSWFAPYVFLFLEMTGLKGKDIIINAIKLDDFTAVSDVVLHSSSVLDMFSFFHQTSDWLKKLQWPDEYFRAKFMMRLVRLYCSSVDLYGERVRLLIESTMAMLTAKPPEPAGPVEATMAMLTARPPELAGPVEEEEPDEAEVKAKREALKCKVCVQINNVETARAQLDDLMQAMDVDSLQQVLQSRSSASPTTPTSPTSPTGITGFFEAKALVQFPLSPRVFGLTSAAYVALTNAKTDVVVARLSIGQLTDVAIAAPGVEAMGVELHYANALADLVVSKALVHVGPDVEDCDWHELTADLTGLGKIAVRIKKCGDKDNDIEFYFLRTFRQLKRTIQDALFTQLVIPLLMRETERLLEQYDRKILREPGAAVVFRSDPNLLITDDGIAQELNAVFDQIGDELGFLSNHLYEDLMKQYIKKLWRDVNVAFETQLILSTSRPGLTIKQLTVLVNVLETVKVFLYGDGDMLALKHFDNVDEYKRLLKLIEIYPLPSRELMDRFEGDQGCTEILAILKLRSSVDELDFVKRHEDKVWNQVRGTPAAAVAAAAGGAGAAV</sequence>
<feature type="region of interest" description="Disordered" evidence="1">
    <location>
        <begin position="964"/>
        <end position="983"/>
    </location>
</feature>
<reference evidence="4 5" key="1">
    <citation type="submission" date="2009-11" db="EMBL/GenBank/DDBJ databases">
        <title>Annotation of Allomyces macrogynus ATCC 38327.</title>
        <authorList>
            <consortium name="The Broad Institute Genome Sequencing Platform"/>
            <person name="Russ C."/>
            <person name="Cuomo C."/>
            <person name="Burger G."/>
            <person name="Gray M.W."/>
            <person name="Holland P.W.H."/>
            <person name="King N."/>
            <person name="Lang F.B.F."/>
            <person name="Roger A.J."/>
            <person name="Ruiz-Trillo I."/>
            <person name="Young S.K."/>
            <person name="Zeng Q."/>
            <person name="Gargeya S."/>
            <person name="Fitzgerald M."/>
            <person name="Haas B."/>
            <person name="Abouelleil A."/>
            <person name="Alvarado L."/>
            <person name="Arachchi H.M."/>
            <person name="Berlin A."/>
            <person name="Chapman S.B."/>
            <person name="Gearin G."/>
            <person name="Goldberg J."/>
            <person name="Griggs A."/>
            <person name="Gujja S."/>
            <person name="Hansen M."/>
            <person name="Heiman D."/>
            <person name="Howarth C."/>
            <person name="Larimer J."/>
            <person name="Lui A."/>
            <person name="MacDonald P.J.P."/>
            <person name="McCowen C."/>
            <person name="Montmayeur A."/>
            <person name="Murphy C."/>
            <person name="Neiman D."/>
            <person name="Pearson M."/>
            <person name="Priest M."/>
            <person name="Roberts A."/>
            <person name="Saif S."/>
            <person name="Shea T."/>
            <person name="Sisk P."/>
            <person name="Stolte C."/>
            <person name="Sykes S."/>
            <person name="Wortman J."/>
            <person name="Nusbaum C."/>
            <person name="Birren B."/>
        </authorList>
    </citation>
    <scope>NUCLEOTIDE SEQUENCE [LARGE SCALE GENOMIC DNA]</scope>
    <source>
        <strain evidence="4 5">ATCC 38327</strain>
    </source>
</reference>
<name>A0A0L0S2Y1_ALLM3</name>
<dbReference type="PROSITE" id="PS51259">
    <property type="entry name" value="MHD2"/>
    <property type="match status" value="1"/>
</dbReference>